<evidence type="ECO:0000313" key="4">
    <source>
        <dbReference type="Proteomes" id="UP000264006"/>
    </source>
</evidence>
<dbReference type="Gene3D" id="1.10.3210.10">
    <property type="entry name" value="Hypothetical protein af1432"/>
    <property type="match status" value="1"/>
</dbReference>
<dbReference type="Proteomes" id="UP000264006">
    <property type="component" value="Chromosome"/>
</dbReference>
<keyword evidence="4" id="KW-1185">Reference proteome</keyword>
<evidence type="ECO:0000256" key="1">
    <source>
        <dbReference type="ARBA" id="ARBA00022801"/>
    </source>
</evidence>
<proteinExistence type="predicted"/>
<reference evidence="3 4" key="1">
    <citation type="submission" date="2018-09" db="EMBL/GenBank/DDBJ databases">
        <title>Complete genome sequence of Euzebya sp. DY32-46 isolated from seawater of Pacific Ocean.</title>
        <authorList>
            <person name="Xu L."/>
            <person name="Wu Y.-H."/>
            <person name="Xu X.-W."/>
        </authorList>
    </citation>
    <scope>NUCLEOTIDE SEQUENCE [LARGE SCALE GENOMIC DNA]</scope>
    <source>
        <strain evidence="3 4">DY32-46</strain>
    </source>
</reference>
<gene>
    <name evidence="3" type="ORF">DVS28_a3078</name>
</gene>
<dbReference type="AlphaFoldDB" id="A0A346XZV7"/>
<sequence length="314" mass="34214">MSAETKGREQHEPADPLRSTFQVDVHRILASTAFGRLKDKSHVLLAPGGDGYRSRIDHTLFGCRIARTISRALRLNEDLTEAIALGRDLGAAAFARAGDEAFGLFTEEPFRHNHQSVRVVELIEEEGQGLNLCWEVRDGIATHTMAAEMPATREGEVVRLADRIAGVIGELRDALAVGVIVSEDLPETATSILGPTPEDWITALCTDVVQASADTPEIRLSHPAAAVLDAMEDIAATRVSGRHGVLAERARGAHCLSSLVVFYVDNPGRLPSQFRNGGDPELQRVIDFVTSLTDGQALRLFNQLLLPRRSPHRL</sequence>
<dbReference type="Pfam" id="PF01966">
    <property type="entry name" value="HD"/>
    <property type="match status" value="1"/>
</dbReference>
<dbReference type="InterPro" id="IPR006674">
    <property type="entry name" value="HD_domain"/>
</dbReference>
<dbReference type="SUPFAM" id="SSF109604">
    <property type="entry name" value="HD-domain/PDEase-like"/>
    <property type="match status" value="1"/>
</dbReference>
<dbReference type="EMBL" id="CP031165">
    <property type="protein sequence ID" value="AXV07754.1"/>
    <property type="molecule type" value="Genomic_DNA"/>
</dbReference>
<evidence type="ECO:0000313" key="3">
    <source>
        <dbReference type="EMBL" id="AXV07754.1"/>
    </source>
</evidence>
<accession>A0A346XZV7</accession>
<dbReference type="PROSITE" id="PS51831">
    <property type="entry name" value="HD"/>
    <property type="match status" value="1"/>
</dbReference>
<feature type="domain" description="HD" evidence="2">
    <location>
        <begin position="55"/>
        <end position="167"/>
    </location>
</feature>
<dbReference type="GO" id="GO:0016787">
    <property type="term" value="F:hydrolase activity"/>
    <property type="evidence" value="ECO:0007669"/>
    <property type="project" value="UniProtKB-KW"/>
</dbReference>
<dbReference type="KEGG" id="euz:DVS28_a3078"/>
<evidence type="ECO:0000259" key="2">
    <source>
        <dbReference type="PROSITE" id="PS51831"/>
    </source>
</evidence>
<dbReference type="InterPro" id="IPR026875">
    <property type="entry name" value="PHydrolase_assoc_dom"/>
</dbReference>
<keyword evidence="1 3" id="KW-0378">Hydrolase</keyword>
<dbReference type="Pfam" id="PF13286">
    <property type="entry name" value="HD_assoc"/>
    <property type="match status" value="1"/>
</dbReference>
<organism evidence="3 4">
    <name type="scientific">Euzebya pacifica</name>
    <dbReference type="NCBI Taxonomy" id="1608957"/>
    <lineage>
        <taxon>Bacteria</taxon>
        <taxon>Bacillati</taxon>
        <taxon>Actinomycetota</taxon>
        <taxon>Nitriliruptoria</taxon>
        <taxon>Euzebyales</taxon>
    </lineage>
</organism>
<name>A0A346XZV7_9ACTN</name>
<protein>
    <submittedName>
        <fullName evidence="3">DNTP triphosphohydrolase, broad substrate specificity, subgroup 2</fullName>
    </submittedName>
</protein>